<dbReference type="InterPro" id="IPR036271">
    <property type="entry name" value="Tet_transcr_reg_TetR-rel_C_sf"/>
</dbReference>
<dbReference type="SUPFAM" id="SSF46689">
    <property type="entry name" value="Homeodomain-like"/>
    <property type="match status" value="1"/>
</dbReference>
<dbReference type="SUPFAM" id="SSF48498">
    <property type="entry name" value="Tetracyclin repressor-like, C-terminal domain"/>
    <property type="match status" value="1"/>
</dbReference>
<dbReference type="AlphaFoldDB" id="A0A3N3E4R3"/>
<dbReference type="PROSITE" id="PS50977">
    <property type="entry name" value="HTH_TETR_2"/>
    <property type="match status" value="1"/>
</dbReference>
<keyword evidence="1 2" id="KW-0238">DNA-binding</keyword>
<dbReference type="PRINTS" id="PR00455">
    <property type="entry name" value="HTHTETR"/>
</dbReference>
<dbReference type="GO" id="GO:0003677">
    <property type="term" value="F:DNA binding"/>
    <property type="evidence" value="ECO:0007669"/>
    <property type="project" value="UniProtKB-UniRule"/>
</dbReference>
<evidence type="ECO:0000313" key="4">
    <source>
        <dbReference type="EMBL" id="ROV61713.1"/>
    </source>
</evidence>
<evidence type="ECO:0000256" key="2">
    <source>
        <dbReference type="PROSITE-ProRule" id="PRU00335"/>
    </source>
</evidence>
<feature type="domain" description="HTH tetR-type" evidence="3">
    <location>
        <begin position="1"/>
        <end position="61"/>
    </location>
</feature>
<name>A0A3N3E4R3_9VIBR</name>
<sequence>MDKKDQIIEVALQLFAKNGFEKTPVSAICEEAEVSKGLVFHHFKNKNELLREVFKYITKIIDETDDSFLAVEEPKQRLKTLIEAIFAGMSVPEHRAIYQFNFNVMVQPTTRALLIDLIDERMDALREGAEEVFDYLGHPQPAVISRMFVAEIDGIALNYLLNDDFPLEAIQQEFIKKYC</sequence>
<organism evidence="4 5">
    <name type="scientific">Vibrio ponticus</name>
    <dbReference type="NCBI Taxonomy" id="265668"/>
    <lineage>
        <taxon>Bacteria</taxon>
        <taxon>Pseudomonadati</taxon>
        <taxon>Pseudomonadota</taxon>
        <taxon>Gammaproteobacteria</taxon>
        <taxon>Vibrionales</taxon>
        <taxon>Vibrionaceae</taxon>
        <taxon>Vibrio</taxon>
    </lineage>
</organism>
<dbReference type="PANTHER" id="PTHR43479">
    <property type="entry name" value="ACREF/ENVCD OPERON REPRESSOR-RELATED"/>
    <property type="match status" value="1"/>
</dbReference>
<dbReference type="Gene3D" id="1.10.357.10">
    <property type="entry name" value="Tetracycline Repressor, domain 2"/>
    <property type="match status" value="1"/>
</dbReference>
<evidence type="ECO:0000313" key="5">
    <source>
        <dbReference type="Proteomes" id="UP000278792"/>
    </source>
</evidence>
<dbReference type="InterPro" id="IPR001647">
    <property type="entry name" value="HTH_TetR"/>
</dbReference>
<feature type="DNA-binding region" description="H-T-H motif" evidence="2">
    <location>
        <begin position="24"/>
        <end position="43"/>
    </location>
</feature>
<dbReference type="Proteomes" id="UP000278792">
    <property type="component" value="Unassembled WGS sequence"/>
</dbReference>
<comment type="caution">
    <text evidence="4">The sequence shown here is derived from an EMBL/GenBank/DDBJ whole genome shotgun (WGS) entry which is preliminary data.</text>
</comment>
<protein>
    <submittedName>
        <fullName evidence="4">TetR/AcrR family transcriptional regulator</fullName>
    </submittedName>
</protein>
<accession>A0A3N3E4R3</accession>
<dbReference type="EMBL" id="RKIK01000006">
    <property type="protein sequence ID" value="ROV61713.1"/>
    <property type="molecule type" value="Genomic_DNA"/>
</dbReference>
<dbReference type="InterPro" id="IPR009057">
    <property type="entry name" value="Homeodomain-like_sf"/>
</dbReference>
<dbReference type="InterPro" id="IPR050624">
    <property type="entry name" value="HTH-type_Tx_Regulator"/>
</dbReference>
<reference evidence="4 5" key="1">
    <citation type="submission" date="2018-11" db="EMBL/GenBank/DDBJ databases">
        <title>Vibrio ponticus strain CAIM 1751 pathogenic for the snapper Lutjanus guttatus.</title>
        <authorList>
            <person name="Soto-Rodriguez S."/>
            <person name="Lozano-Olvera R."/>
            <person name="Gomez-Gil B."/>
        </authorList>
    </citation>
    <scope>NUCLEOTIDE SEQUENCE [LARGE SCALE GENOMIC DNA]</scope>
    <source>
        <strain evidence="4 5">CAIM 1751</strain>
    </source>
</reference>
<evidence type="ECO:0000259" key="3">
    <source>
        <dbReference type="PROSITE" id="PS50977"/>
    </source>
</evidence>
<dbReference type="RefSeq" id="WP_123780691.1">
    <property type="nucleotide sequence ID" value="NZ_RKIK01000006.1"/>
</dbReference>
<evidence type="ECO:0000256" key="1">
    <source>
        <dbReference type="ARBA" id="ARBA00023125"/>
    </source>
</evidence>
<dbReference type="PANTHER" id="PTHR43479:SF11">
    <property type="entry name" value="ACREF_ENVCD OPERON REPRESSOR-RELATED"/>
    <property type="match status" value="1"/>
</dbReference>
<dbReference type="Pfam" id="PF00440">
    <property type="entry name" value="TetR_N"/>
    <property type="match status" value="1"/>
</dbReference>
<gene>
    <name evidence="4" type="ORF">EGH82_03880</name>
</gene>
<proteinExistence type="predicted"/>